<sequence length="391" mass="45613">MQPDNNTVHVINRLQKVLYGPTLKNAIDATPQIKKFIQRNTIIDTHHNINSIIGIPPDTRVPKKLYIFTDDLNSYPNITIDECGDFLSEKLIFLNTDPLTIHKALYGPSVEQSEDVSQPIHDYISKNGQLTVTDNILPSTKQLYIYFNETHHITLSGNLIATPHHISHITNPILFYIICHDDNSYNRIAKYQSYSYVKIIRIETTKYLESNIFFYLDANRTEWTHKKYIGFLTYSFEQKTKPLDVIYKDVSQAATNTDKLFTFRAGRNLAHDLHGSIRQIFDYTLPKMEIKSINYSNVPAFYSNYWMTSPTLMSKYVNFALKYISILENKQDTHLQNLLNKNANYLKKPTPQIIKAMGFPYYTNHCFVLERLPAIFFWINGIPQHIKYFYP</sequence>
<reference evidence="1" key="1">
    <citation type="submission" date="2018-10" db="EMBL/GenBank/DDBJ databases">
        <title>Hidden diversity of soil giant viruses.</title>
        <authorList>
            <person name="Schulz F."/>
            <person name="Alteio L."/>
            <person name="Goudeau D."/>
            <person name="Ryan E.M."/>
            <person name="Malmstrom R.R."/>
            <person name="Blanchard J."/>
            <person name="Woyke T."/>
        </authorList>
    </citation>
    <scope>NUCLEOTIDE SEQUENCE</scope>
    <source>
        <strain evidence="1">HYV1</strain>
    </source>
</reference>
<protein>
    <submittedName>
        <fullName evidence="1">Uncharacterized protein</fullName>
    </submittedName>
</protein>
<proteinExistence type="predicted"/>
<gene>
    <name evidence="1" type="ORF">Hyperionvirus26_31</name>
</gene>
<dbReference type="EMBL" id="MK072408">
    <property type="protein sequence ID" value="AYV84476.1"/>
    <property type="molecule type" value="Genomic_DNA"/>
</dbReference>
<organism evidence="1">
    <name type="scientific">Hyperionvirus sp</name>
    <dbReference type="NCBI Taxonomy" id="2487770"/>
    <lineage>
        <taxon>Viruses</taxon>
        <taxon>Varidnaviria</taxon>
        <taxon>Bamfordvirae</taxon>
        <taxon>Nucleocytoviricota</taxon>
        <taxon>Megaviricetes</taxon>
        <taxon>Imitervirales</taxon>
        <taxon>Mimiviridae</taxon>
        <taxon>Klosneuvirinae</taxon>
    </lineage>
</organism>
<accession>A0A3G5AB69</accession>
<evidence type="ECO:0000313" key="1">
    <source>
        <dbReference type="EMBL" id="AYV84476.1"/>
    </source>
</evidence>
<name>A0A3G5AB69_9VIRU</name>